<dbReference type="Pfam" id="PF03286">
    <property type="entry name" value="Pox_Ag35"/>
    <property type="match status" value="1"/>
</dbReference>
<feature type="compositionally biased region" description="Basic and acidic residues" evidence="1">
    <location>
        <begin position="25"/>
        <end position="36"/>
    </location>
</feature>
<dbReference type="Proteomes" id="UP000217350">
    <property type="component" value="Segment"/>
</dbReference>
<feature type="compositionally biased region" description="Acidic residues" evidence="1">
    <location>
        <begin position="108"/>
        <end position="117"/>
    </location>
</feature>
<evidence type="ECO:0000256" key="1">
    <source>
        <dbReference type="SAM" id="MobiDB-lite"/>
    </source>
</evidence>
<dbReference type="OrthoDB" id="17945at10239"/>
<dbReference type="EMBL" id="MF001304">
    <property type="protein sequence ID" value="AST09294.1"/>
    <property type="molecule type" value="Genomic_DNA"/>
</dbReference>
<feature type="region of interest" description="Disordered" evidence="1">
    <location>
        <begin position="25"/>
        <end position="130"/>
    </location>
</feature>
<protein>
    <submittedName>
        <fullName evidence="2">Late transcription factor VLTF-4</fullName>
    </submittedName>
</protein>
<accession>A0A223FMT5</accession>
<evidence type="ECO:0000313" key="2">
    <source>
        <dbReference type="EMBL" id="AST09294.1"/>
    </source>
</evidence>
<reference evidence="2" key="1">
    <citation type="journal article" date="2017" name="Virus Genes">
        <title>Two novel poxviruses with unusual genome rearrangements: NY_014 and Murmansk.</title>
        <authorList>
            <person name="Smithson C."/>
            <person name="Meyer H."/>
            <person name="Gigante C.M."/>
            <person name="Gao J."/>
            <person name="Zhao H."/>
            <person name="Batra D."/>
            <person name="Damon I."/>
            <person name="Upton C."/>
            <person name="Li Y."/>
        </authorList>
    </citation>
    <scope>NUCLEOTIDE SEQUENCE [LARGE SCALE GENOMIC DNA]</scope>
    <source>
        <strain evidence="2">LEIV-11411</strain>
    </source>
</reference>
<dbReference type="GO" id="GO:0019031">
    <property type="term" value="C:viral envelope"/>
    <property type="evidence" value="ECO:0007669"/>
    <property type="project" value="InterPro"/>
</dbReference>
<feature type="compositionally biased region" description="Low complexity" evidence="1">
    <location>
        <begin position="73"/>
        <end position="98"/>
    </location>
</feature>
<evidence type="ECO:0000313" key="3">
    <source>
        <dbReference type="Proteomes" id="UP000217350"/>
    </source>
</evidence>
<gene>
    <name evidence="2" type="ORF">Murmansk-099</name>
</gene>
<name>A0A223FMT5_9POXV</name>
<feature type="compositionally biased region" description="Basic residues" evidence="1">
    <location>
        <begin position="50"/>
        <end position="66"/>
    </location>
</feature>
<proteinExistence type="predicted"/>
<keyword evidence="3" id="KW-1185">Reference proteome</keyword>
<dbReference type="InterPro" id="IPR004966">
    <property type="entry name" value="Pox_Ag35"/>
</dbReference>
<organism evidence="2">
    <name type="scientific">Murmansk poxvirus</name>
    <dbReference type="NCBI Taxonomy" id="2025359"/>
    <lineage>
        <taxon>Viruses</taxon>
        <taxon>Varidnaviria</taxon>
        <taxon>Bamfordvirae</taxon>
        <taxon>Nucleocytoviricota</taxon>
        <taxon>Pokkesviricetes</taxon>
        <taxon>Chitovirales</taxon>
        <taxon>Poxviridae</taxon>
        <taxon>Chordopoxvirinae</taxon>
        <taxon>Centapoxvirus</taxon>
        <taxon>Centapoxvirus microtuspox</taxon>
        <taxon>Murmansk microtuspox virus</taxon>
    </lineage>
</organism>
<sequence>MAWSMTAKTDTSNFTKMAEIRAHLKNSSETKDKNEDIFPEDVVIPSSKTSTKKQPVRKQPVKKATKKKEEEPTPVSDNESVNNSNNNESTEENSSIRSPHVATKDIRDDEEDIDEDVQAGAPGGSTVQSDISDTKVATDMIVKDLKKLVARISAVASVIEDVQAASIGRQFTALNKSVNMLSELVSEGKSLVVRKKAKTCKK</sequence>